<feature type="compositionally biased region" description="Basic and acidic residues" evidence="1">
    <location>
        <begin position="1093"/>
        <end position="1108"/>
    </location>
</feature>
<feature type="compositionally biased region" description="Acidic residues" evidence="1">
    <location>
        <begin position="1023"/>
        <end position="1039"/>
    </location>
</feature>
<feature type="compositionally biased region" description="Acidic residues" evidence="1">
    <location>
        <begin position="1252"/>
        <end position="1264"/>
    </location>
</feature>
<feature type="region of interest" description="Disordered" evidence="1">
    <location>
        <begin position="967"/>
        <end position="1330"/>
    </location>
</feature>
<evidence type="ECO:0000313" key="3">
    <source>
        <dbReference type="Proteomes" id="UP000502823"/>
    </source>
</evidence>
<feature type="compositionally biased region" description="Polar residues" evidence="1">
    <location>
        <begin position="97"/>
        <end position="106"/>
    </location>
</feature>
<evidence type="ECO:0000256" key="1">
    <source>
        <dbReference type="SAM" id="MobiDB-lite"/>
    </source>
</evidence>
<feature type="compositionally biased region" description="Basic and acidic residues" evidence="1">
    <location>
        <begin position="1381"/>
        <end position="1396"/>
    </location>
</feature>
<dbReference type="EMBL" id="BLKM01003194">
    <property type="protein sequence ID" value="GFG41085.1"/>
    <property type="molecule type" value="Genomic_DNA"/>
</dbReference>
<feature type="compositionally biased region" description="Basic and acidic residues" evidence="1">
    <location>
        <begin position="112"/>
        <end position="122"/>
    </location>
</feature>
<reference evidence="3" key="1">
    <citation type="submission" date="2020-01" db="EMBL/GenBank/DDBJ databases">
        <title>Draft genome sequence of the Termite Coptotermes fromosanus.</title>
        <authorList>
            <person name="Itakura S."/>
            <person name="Yosikawa Y."/>
            <person name="Umezawa K."/>
        </authorList>
    </citation>
    <scope>NUCLEOTIDE SEQUENCE [LARGE SCALE GENOMIC DNA]</scope>
</reference>
<feature type="compositionally biased region" description="Pro residues" evidence="1">
    <location>
        <begin position="600"/>
        <end position="612"/>
    </location>
</feature>
<sequence>MDLEYKMLEVISNGLALQPSIKNCYKGHHTLRKMISLLETNLIIMKYHTDIFGWQVVVAMRDLFQAVFELKKKEIEVARQHLSQHQIRLGGSLFLESGSNSKSDQAGSKMRTIQEDSTKENESVVSSEKSGQHPSDVMADLLDLEFELSSIQRGINQMQKITPPDPFGPSTSKEDPFGSGPFGDSFTPDTMFPSSKTTKYTPIGILPPPPSVKDTSRYSDPFTIPPPAKYAHRRNVARAEHNGFEAVRPPPPLGAPFTIAPTIQQEKHWFDQETESLFDEGELFTPSMAAMTTTTTTNTTSTVLAITPKTDQELSENLSTQPNGNTQFDVFTELDPLGTGRSKPYVDRKDFFQELKNPPKKVLKDLVTEAPANEATGILFQAAFQTGSSNLRASDNVVLSGEVAAPVRDSVTTKSSAPITTTTTPSATTGTVIDVDPFAETDPFYKSDPFTDDDFSSEYDFPPLSESQDPFDTGFADFTMFGKGQNSDVTDTSKDAKRNSPLSQSDTSMHAPAAFHGPLRVSLPPESSCFEAFTTSMVRSDIMHGGTLTITRSKAQHFHKQTTLAGTVKLPSPKSMQRSNNRMVRQMTVDVCSGTSNPLHPSPTPPTPPTPPRSDSHSPSDQGIMEMVTFRNRNAVTPTPPIAVCFAIVGEGDSASRLSGSSAELAEIAPEPPPRPASNITAIQPPPLPPKRQHVSAMIKPPPRPPHTGKHIHYDYIENYKTSSSPTPQEDNGLKSPPIPVPARKPRFGDFNFGSVPHRPQRQLPVAKFDDNDYRPPFPLLPPPQKKSPASDPSKNSQVAKPHSSAATTIASLLQSAATATTTVAEEQPSKLQQTKSLDITLSQLTQTGLADLAATLGVSPGHLSNMTLQELTKCLSQLSNISQDDQAERESIKRDKYATLRESVDEDPMFKAEFETTELTDDVFQDPLYDKYEVFRELMEKATPKQQTEDRYAALREISLQEVVTEKDEVDTSSEREEAEVTTVDDAYDFLTLSRQPSESTDSPTLENATVREPQSIIETTILEEDVSALEVDNEEAAEDKIASPTGTKNIAPEPSEERVNASAPSEMEVAVQNSPAESKQKEEEAPSTGESWEKFDGSHFATDKAASEGQSEGAVSPWSSDGKESNKIPPVAWQEDRGSCRRRRPRRSTPWRDSEELEEGWDDRRGEDGGWNGRPWREDGWSDGESFYEEVPPVKDRGYREERRGRRRRVSPWKRGQRPSRDISPWECEGREEEEEQWNGSSKHWHERSMDEEEEEEEEEYEVSWKMRPKHRGSSWDDERRRRHVSRDVNGVDYEEGRKRRPSPWRADSDRRSSWESASWDEDDRFSQRDLSEQRWMREEEYRRRWEPETDSRGYAWNRKCPAGEGEYMWHDQTTRWKQDGPHRYCRDRSHESPWEEDFNEQGEEESPRYQGRKWNWPKRPSSASEVRRSTEKSSPGEHKARMMEKQQQQHSLPITGWTEQGEKMGNYSFTERRYREKCSGRPRSRESYFNSDQEYEHWPHQDGRVRRMDCYEQRAQTLQTRHRYKKAHDQRGYNQKSPFDDDFSMQKFDFNVENKSQSAESDVSDGAKKKSSLPANTSIKPSMPTDTYLRRKDSQHSEPETRPSEVVPNSPHDSHEDDMGKTRASRGSSHRQSPFEDDFTPTDTRMSNARFMSSISSDICDYPRSPFEDTRNGCRVENLVEESVCKNEIEQKNECRRLDRKVLGSIRNSEEGNKVEKLPSTMKARMSNLMRVDSTSSLRKSESVNIFARENDPFDDDFFSGEVMISTIPHPGADLSNRMSDKPSSNNNSNEHFKWTKAFDSFNFEEEK</sequence>
<dbReference type="FunCoup" id="A0A6L2QD56">
    <property type="interactions" value="179"/>
</dbReference>
<feature type="compositionally biased region" description="Polar residues" evidence="1">
    <location>
        <begin position="720"/>
        <end position="730"/>
    </location>
</feature>
<feature type="compositionally biased region" description="Basic and acidic residues" evidence="1">
    <location>
        <begin position="1194"/>
        <end position="1206"/>
    </location>
</feature>
<comment type="caution">
    <text evidence="2">The sequence shown here is derived from an EMBL/GenBank/DDBJ whole genome shotgun (WGS) entry which is preliminary data.</text>
</comment>
<dbReference type="InParanoid" id="A0A6L2QD56"/>
<feature type="compositionally biased region" description="Basic residues" evidence="1">
    <location>
        <begin position="1142"/>
        <end position="1151"/>
    </location>
</feature>
<feature type="region of interest" description="Disordered" evidence="1">
    <location>
        <begin position="592"/>
        <end position="622"/>
    </location>
</feature>
<organism evidence="2 3">
    <name type="scientific">Coptotermes formosanus</name>
    <name type="common">Formosan subterranean termite</name>
    <dbReference type="NCBI Taxonomy" id="36987"/>
    <lineage>
        <taxon>Eukaryota</taxon>
        <taxon>Metazoa</taxon>
        <taxon>Ecdysozoa</taxon>
        <taxon>Arthropoda</taxon>
        <taxon>Hexapoda</taxon>
        <taxon>Insecta</taxon>
        <taxon>Pterygota</taxon>
        <taxon>Neoptera</taxon>
        <taxon>Polyneoptera</taxon>
        <taxon>Dictyoptera</taxon>
        <taxon>Blattodea</taxon>
        <taxon>Blattoidea</taxon>
        <taxon>Termitoidae</taxon>
        <taxon>Rhinotermitidae</taxon>
        <taxon>Coptotermes</taxon>
    </lineage>
</organism>
<protein>
    <submittedName>
        <fullName evidence="2">Uncharacterized protein</fullName>
    </submittedName>
</protein>
<feature type="compositionally biased region" description="Basic residues" evidence="1">
    <location>
        <begin position="1207"/>
        <end position="1220"/>
    </location>
</feature>
<feature type="region of interest" description="Disordered" evidence="1">
    <location>
        <begin position="1522"/>
        <end position="1648"/>
    </location>
</feature>
<feature type="compositionally biased region" description="Basic and acidic residues" evidence="1">
    <location>
        <begin position="1615"/>
        <end position="1624"/>
    </location>
</feature>
<feature type="compositionally biased region" description="Basic and acidic residues" evidence="1">
    <location>
        <begin position="1428"/>
        <end position="1447"/>
    </location>
</feature>
<name>A0A6L2QD56_COPFO</name>
<proteinExistence type="predicted"/>
<feature type="compositionally biased region" description="Basic and acidic residues" evidence="1">
    <location>
        <begin position="1473"/>
        <end position="1489"/>
    </location>
</feature>
<feature type="compositionally biased region" description="Acidic residues" evidence="1">
    <location>
        <begin position="969"/>
        <end position="981"/>
    </location>
</feature>
<gene>
    <name evidence="2" type="ORF">Cfor_10292</name>
</gene>
<feature type="compositionally biased region" description="Acidic residues" evidence="1">
    <location>
        <begin position="1397"/>
        <end position="1407"/>
    </location>
</feature>
<feature type="compositionally biased region" description="Polar residues" evidence="1">
    <location>
        <begin position="994"/>
        <end position="1009"/>
    </location>
</feature>
<feature type="region of interest" description="Disordered" evidence="1">
    <location>
        <begin position="654"/>
        <end position="680"/>
    </location>
</feature>
<dbReference type="Proteomes" id="UP000502823">
    <property type="component" value="Unassembled WGS sequence"/>
</dbReference>
<keyword evidence="3" id="KW-1185">Reference proteome</keyword>
<feature type="region of interest" description="Disordered" evidence="1">
    <location>
        <begin position="720"/>
        <end position="806"/>
    </location>
</feature>
<feature type="compositionally biased region" description="Basic and acidic residues" evidence="1">
    <location>
        <begin position="1591"/>
        <end position="1606"/>
    </location>
</feature>
<feature type="region of interest" description="Disordered" evidence="1">
    <location>
        <begin position="1381"/>
        <end position="1498"/>
    </location>
</feature>
<feature type="region of interest" description="Disordered" evidence="1">
    <location>
        <begin position="1773"/>
        <end position="1795"/>
    </location>
</feature>
<feature type="region of interest" description="Disordered" evidence="1">
    <location>
        <begin position="97"/>
        <end position="134"/>
    </location>
</feature>
<feature type="region of interest" description="Disordered" evidence="1">
    <location>
        <begin position="197"/>
        <end position="217"/>
    </location>
</feature>
<accession>A0A6L2QD56</accession>
<feature type="region of interest" description="Disordered" evidence="1">
    <location>
        <begin position="484"/>
        <end position="512"/>
    </location>
</feature>
<feature type="compositionally biased region" description="Pro residues" evidence="1">
    <location>
        <begin position="776"/>
        <end position="786"/>
    </location>
</feature>
<dbReference type="OrthoDB" id="10069833at2759"/>
<evidence type="ECO:0000313" key="2">
    <source>
        <dbReference type="EMBL" id="GFG41085.1"/>
    </source>
</evidence>